<keyword evidence="2 5" id="KW-0413">Isomerase</keyword>
<evidence type="ECO:0000313" key="6">
    <source>
        <dbReference type="Proteomes" id="UP000253508"/>
    </source>
</evidence>
<protein>
    <recommendedName>
        <fullName evidence="2">Peptidyl-prolyl cis-trans isomerase</fullName>
        <shortName evidence="2">PPIase</shortName>
        <ecNumber evidence="2">5.2.1.8</ecNumber>
    </recommendedName>
</protein>
<evidence type="ECO:0000256" key="3">
    <source>
        <dbReference type="SAM" id="MobiDB-lite"/>
    </source>
</evidence>
<dbReference type="PANTHER" id="PTHR45625">
    <property type="entry name" value="PEPTIDYL-PROLYL CIS-TRANS ISOMERASE-RELATED"/>
    <property type="match status" value="1"/>
</dbReference>
<dbReference type="Proteomes" id="UP000253508">
    <property type="component" value="Unassembled WGS sequence"/>
</dbReference>
<keyword evidence="2" id="KW-0732">Signal</keyword>
<keyword evidence="6" id="KW-1185">Reference proteome</keyword>
<gene>
    <name evidence="5" type="ORF">DTO57_07575</name>
</gene>
<proteinExistence type="inferred from homology"/>
<feature type="region of interest" description="Disordered" evidence="3">
    <location>
        <begin position="196"/>
        <end position="218"/>
    </location>
</feature>
<dbReference type="PRINTS" id="PR00153">
    <property type="entry name" value="CSAPPISMRASE"/>
</dbReference>
<dbReference type="Gene3D" id="2.40.100.10">
    <property type="entry name" value="Cyclophilin-like"/>
    <property type="match status" value="1"/>
</dbReference>
<dbReference type="PROSITE" id="PS51257">
    <property type="entry name" value="PROKAR_LIPOPROTEIN"/>
    <property type="match status" value="1"/>
</dbReference>
<dbReference type="InterPro" id="IPR029000">
    <property type="entry name" value="Cyclophilin-like_dom_sf"/>
</dbReference>
<reference evidence="5 6" key="1">
    <citation type="submission" date="2018-07" db="EMBL/GenBank/DDBJ databases">
        <title>Microbacterium endoborsara sp. nov., a novel actinobacterium isolated from Borszczowia aralocaspica.</title>
        <authorList>
            <person name="An D."/>
        </authorList>
    </citation>
    <scope>NUCLEOTIDE SEQUENCE [LARGE SCALE GENOMIC DNA]</scope>
    <source>
        <strain evidence="5 6">C1.15228</strain>
    </source>
</reference>
<dbReference type="EMBL" id="QORO01000002">
    <property type="protein sequence ID" value="RCK59993.1"/>
    <property type="molecule type" value="Genomic_DNA"/>
</dbReference>
<dbReference type="AlphaFoldDB" id="A0A367Y291"/>
<dbReference type="OrthoDB" id="5507614at2"/>
<accession>A0A367Y291</accession>
<keyword evidence="2" id="KW-0697">Rotamase</keyword>
<evidence type="ECO:0000256" key="1">
    <source>
        <dbReference type="ARBA" id="ARBA00002388"/>
    </source>
</evidence>
<dbReference type="InterPro" id="IPR044666">
    <property type="entry name" value="Cyclophilin_A-like"/>
</dbReference>
<name>A0A367Y291_9MICO</name>
<feature type="domain" description="PPIase cyclophilin-type" evidence="4">
    <location>
        <begin position="62"/>
        <end position="217"/>
    </location>
</feature>
<organism evidence="5 6">
    <name type="scientific">Microbacterium sorbitolivorans</name>
    <dbReference type="NCBI Taxonomy" id="1867410"/>
    <lineage>
        <taxon>Bacteria</taxon>
        <taxon>Bacillati</taxon>
        <taxon>Actinomycetota</taxon>
        <taxon>Actinomycetes</taxon>
        <taxon>Micrococcales</taxon>
        <taxon>Microbacteriaceae</taxon>
        <taxon>Microbacterium</taxon>
    </lineage>
</organism>
<dbReference type="PROSITE" id="PS50072">
    <property type="entry name" value="CSA_PPIASE_2"/>
    <property type="match status" value="1"/>
</dbReference>
<dbReference type="GO" id="GO:0003755">
    <property type="term" value="F:peptidyl-prolyl cis-trans isomerase activity"/>
    <property type="evidence" value="ECO:0007669"/>
    <property type="project" value="UniProtKB-UniRule"/>
</dbReference>
<dbReference type="SUPFAM" id="SSF50891">
    <property type="entry name" value="Cyclophilin-like"/>
    <property type="match status" value="1"/>
</dbReference>
<dbReference type="Pfam" id="PF00160">
    <property type="entry name" value="Pro_isomerase"/>
    <property type="match status" value="1"/>
</dbReference>
<comment type="caution">
    <text evidence="5">The sequence shown here is derived from an EMBL/GenBank/DDBJ whole genome shotgun (WGS) entry which is preliminary data.</text>
</comment>
<evidence type="ECO:0000256" key="2">
    <source>
        <dbReference type="RuleBase" id="RU363019"/>
    </source>
</evidence>
<feature type="signal peptide" evidence="2">
    <location>
        <begin position="1"/>
        <end position="27"/>
    </location>
</feature>
<evidence type="ECO:0000313" key="5">
    <source>
        <dbReference type="EMBL" id="RCK59993.1"/>
    </source>
</evidence>
<dbReference type="RefSeq" id="WP_114117608.1">
    <property type="nucleotide sequence ID" value="NZ_BMHU01000003.1"/>
</dbReference>
<sequence length="218" mass="22097">MRTRLLAALPLAALSLALLSGCATTSAEPTDTATPAADGTCQYVEGGSASKEVDVPSADPVDAEQAVISTSIGDITVTLDGDRTPCTVNSFVSLSEQGYYDDTTCHRLTTSGIFVLQCGDPTATGTGGPGYSYPDELDGSETYEAGTVAMANAGPNTNGSQFFLVYEDTALGPDYTVFGHMDEASTALVAEAAADGTESGLGDGAPKTPVDITSVTIG</sequence>
<dbReference type="PANTHER" id="PTHR45625:SF3">
    <property type="entry name" value="PEPTIDYL-PROLYL CIS-TRANS ISOMERASE B-RELATED"/>
    <property type="match status" value="1"/>
</dbReference>
<comment type="function">
    <text evidence="1 2">PPIases accelerate the folding of proteins. It catalyzes the cis-trans isomerization of proline imidic peptide bonds in oligopeptides.</text>
</comment>
<comment type="similarity">
    <text evidence="2">Belongs to the cyclophilin-type PPIase family.</text>
</comment>
<feature type="chain" id="PRO_5016482736" description="Peptidyl-prolyl cis-trans isomerase" evidence="2">
    <location>
        <begin position="28"/>
        <end position="218"/>
    </location>
</feature>
<dbReference type="CDD" id="cd00317">
    <property type="entry name" value="cyclophilin"/>
    <property type="match status" value="1"/>
</dbReference>
<dbReference type="EC" id="5.2.1.8" evidence="2"/>
<dbReference type="InterPro" id="IPR002130">
    <property type="entry name" value="Cyclophilin-type_PPIase_dom"/>
</dbReference>
<evidence type="ECO:0000259" key="4">
    <source>
        <dbReference type="PROSITE" id="PS50072"/>
    </source>
</evidence>
<comment type="catalytic activity">
    <reaction evidence="2">
        <text>[protein]-peptidylproline (omega=180) = [protein]-peptidylproline (omega=0)</text>
        <dbReference type="Rhea" id="RHEA:16237"/>
        <dbReference type="Rhea" id="RHEA-COMP:10747"/>
        <dbReference type="Rhea" id="RHEA-COMP:10748"/>
        <dbReference type="ChEBI" id="CHEBI:83833"/>
        <dbReference type="ChEBI" id="CHEBI:83834"/>
        <dbReference type="EC" id="5.2.1.8"/>
    </reaction>
</comment>